<dbReference type="EMBL" id="ML178844">
    <property type="protein sequence ID" value="TFK97770.1"/>
    <property type="molecule type" value="Genomic_DNA"/>
</dbReference>
<keyword evidence="4" id="KW-1185">Reference proteome</keyword>
<evidence type="ECO:0000313" key="3">
    <source>
        <dbReference type="EMBL" id="TFK97770.1"/>
    </source>
</evidence>
<dbReference type="Gene3D" id="3.10.350.10">
    <property type="entry name" value="LysM domain"/>
    <property type="match status" value="1"/>
</dbReference>
<gene>
    <name evidence="3" type="ORF">BDV98DRAFT_607272</name>
</gene>
<proteinExistence type="predicted"/>
<feature type="domain" description="LysM" evidence="2">
    <location>
        <begin position="199"/>
        <end position="245"/>
    </location>
</feature>
<dbReference type="InterPro" id="IPR036779">
    <property type="entry name" value="LysM_dom_sf"/>
</dbReference>
<reference evidence="3 4" key="1">
    <citation type="journal article" date="2019" name="Nat. Ecol. Evol.">
        <title>Megaphylogeny resolves global patterns of mushroom evolution.</title>
        <authorList>
            <person name="Varga T."/>
            <person name="Krizsan K."/>
            <person name="Foldi C."/>
            <person name="Dima B."/>
            <person name="Sanchez-Garcia M."/>
            <person name="Sanchez-Ramirez S."/>
            <person name="Szollosi G.J."/>
            <person name="Szarkandi J.G."/>
            <person name="Papp V."/>
            <person name="Albert L."/>
            <person name="Andreopoulos W."/>
            <person name="Angelini C."/>
            <person name="Antonin V."/>
            <person name="Barry K.W."/>
            <person name="Bougher N.L."/>
            <person name="Buchanan P."/>
            <person name="Buyck B."/>
            <person name="Bense V."/>
            <person name="Catcheside P."/>
            <person name="Chovatia M."/>
            <person name="Cooper J."/>
            <person name="Damon W."/>
            <person name="Desjardin D."/>
            <person name="Finy P."/>
            <person name="Geml J."/>
            <person name="Haridas S."/>
            <person name="Hughes K."/>
            <person name="Justo A."/>
            <person name="Karasinski D."/>
            <person name="Kautmanova I."/>
            <person name="Kiss B."/>
            <person name="Kocsube S."/>
            <person name="Kotiranta H."/>
            <person name="LaButti K.M."/>
            <person name="Lechner B.E."/>
            <person name="Liimatainen K."/>
            <person name="Lipzen A."/>
            <person name="Lukacs Z."/>
            <person name="Mihaltcheva S."/>
            <person name="Morgado L.N."/>
            <person name="Niskanen T."/>
            <person name="Noordeloos M.E."/>
            <person name="Ohm R.A."/>
            <person name="Ortiz-Santana B."/>
            <person name="Ovrebo C."/>
            <person name="Racz N."/>
            <person name="Riley R."/>
            <person name="Savchenko A."/>
            <person name="Shiryaev A."/>
            <person name="Soop K."/>
            <person name="Spirin V."/>
            <person name="Szebenyi C."/>
            <person name="Tomsovsky M."/>
            <person name="Tulloss R.E."/>
            <person name="Uehling J."/>
            <person name="Grigoriev I.V."/>
            <person name="Vagvolgyi C."/>
            <person name="Papp T."/>
            <person name="Martin F.M."/>
            <person name="Miettinen O."/>
            <person name="Hibbett D.S."/>
            <person name="Nagy L.G."/>
        </authorList>
    </citation>
    <scope>NUCLEOTIDE SEQUENCE [LARGE SCALE GENOMIC DNA]</scope>
    <source>
        <strain evidence="3 4">CBS 309.79</strain>
    </source>
</reference>
<accession>A0A5C3QBI1</accession>
<feature type="region of interest" description="Disordered" evidence="1">
    <location>
        <begin position="1"/>
        <end position="20"/>
    </location>
</feature>
<dbReference type="PROSITE" id="PS51782">
    <property type="entry name" value="LYSM"/>
    <property type="match status" value="1"/>
</dbReference>
<dbReference type="Proteomes" id="UP000305067">
    <property type="component" value="Unassembled WGS sequence"/>
</dbReference>
<dbReference type="OrthoDB" id="5985073at2759"/>
<sequence>MERASDMDTNSTLHGPRAASPLLNAESVPLNLAQCSDVDIIEFQEEGEVVTIHGSHPTPLSGSRDDGRLTIRPFTLFLHHTHRSGNSAFDVIGVVAAKIRLMCSSNAHRWPGVMKVDCSTGKFPELWHIPLPSLFLLIRFFASLARSIPTAAQNPHLSAGTIAQLVQRSECPDGCNEAERITRGLIDRARKLAGGSGGGGGGDGGGDSCCTVGERFGISAAQIQSWNPSMNGRCTSLQIGQHLCVRK</sequence>
<dbReference type="InterPro" id="IPR018392">
    <property type="entry name" value="LysM"/>
</dbReference>
<organism evidence="3 4">
    <name type="scientific">Pterulicium gracile</name>
    <dbReference type="NCBI Taxonomy" id="1884261"/>
    <lineage>
        <taxon>Eukaryota</taxon>
        <taxon>Fungi</taxon>
        <taxon>Dikarya</taxon>
        <taxon>Basidiomycota</taxon>
        <taxon>Agaricomycotina</taxon>
        <taxon>Agaricomycetes</taxon>
        <taxon>Agaricomycetidae</taxon>
        <taxon>Agaricales</taxon>
        <taxon>Pleurotineae</taxon>
        <taxon>Pterulaceae</taxon>
        <taxon>Pterulicium</taxon>
    </lineage>
</organism>
<dbReference type="AlphaFoldDB" id="A0A5C3QBI1"/>
<dbReference type="Pfam" id="PF01476">
    <property type="entry name" value="LysM"/>
    <property type="match status" value="1"/>
</dbReference>
<evidence type="ECO:0000313" key="4">
    <source>
        <dbReference type="Proteomes" id="UP000305067"/>
    </source>
</evidence>
<name>A0A5C3QBI1_9AGAR</name>
<dbReference type="SUPFAM" id="SSF54106">
    <property type="entry name" value="LysM domain"/>
    <property type="match status" value="1"/>
</dbReference>
<evidence type="ECO:0000256" key="1">
    <source>
        <dbReference type="SAM" id="MobiDB-lite"/>
    </source>
</evidence>
<evidence type="ECO:0000259" key="2">
    <source>
        <dbReference type="PROSITE" id="PS51782"/>
    </source>
</evidence>
<protein>
    <recommendedName>
        <fullName evidence="2">LysM domain-containing protein</fullName>
    </recommendedName>
</protein>
<dbReference type="CDD" id="cd00118">
    <property type="entry name" value="LysM"/>
    <property type="match status" value="1"/>
</dbReference>